<feature type="domain" description="Reticulon" evidence="16">
    <location>
        <begin position="351"/>
        <end position="457"/>
    </location>
</feature>
<evidence type="ECO:0000256" key="5">
    <source>
        <dbReference type="ARBA" id="ARBA00022955"/>
    </source>
</evidence>
<comment type="caution">
    <text evidence="17">The sequence shown here is derived from an EMBL/GenBank/DDBJ whole genome shotgun (WGS) entry which is preliminary data.</text>
</comment>
<keyword evidence="6 15" id="KW-1133">Transmembrane helix</keyword>
<dbReference type="PROSITE" id="PS50845">
    <property type="entry name" value="RETICULON"/>
    <property type="match status" value="1"/>
</dbReference>
<keyword evidence="5" id="KW-0444">Lipid biosynthesis</keyword>
<feature type="transmembrane region" description="Helical" evidence="15">
    <location>
        <begin position="364"/>
        <end position="382"/>
    </location>
</feature>
<evidence type="ECO:0000256" key="2">
    <source>
        <dbReference type="ARBA" id="ARBA00009219"/>
    </source>
</evidence>
<dbReference type="GO" id="GO:0005789">
    <property type="term" value="C:endoplasmic reticulum membrane"/>
    <property type="evidence" value="ECO:0007669"/>
    <property type="project" value="UniProtKB-SubCell"/>
</dbReference>
<dbReference type="InterPro" id="IPR046522">
    <property type="entry name" value="DUF6699"/>
</dbReference>
<comment type="pathway">
    <text evidence="14">Steroid biosynthesis; zymosterol biosynthesis; zymosterol from lanosterol: step 4/6.</text>
</comment>
<dbReference type="Gene3D" id="3.40.50.720">
    <property type="entry name" value="NAD(P)-binding Rossmann-like Domain"/>
    <property type="match status" value="1"/>
</dbReference>
<gene>
    <name evidence="17" type="ORF">Sradi_5608800</name>
</gene>
<dbReference type="Gene3D" id="3.40.50.10190">
    <property type="entry name" value="BRCT domain"/>
    <property type="match status" value="1"/>
</dbReference>
<keyword evidence="8" id="KW-0756">Sterol biosynthesis</keyword>
<sequence>MFSVRVADLGPTIKLDDDEENGVLGEGLKSGRAQYVSADLRDKSQVLKAFHGAEVVFHMAAPDSSINNHNLHYSVNVQGTKNVIDACVELKIKRLIYTSSPSVVFDGVNGIFNGNESLPYPPKHNDFYSATKAEGEALVIKSNGSDGLRTCCIRPSSIFGPGDKLLVPSLVAAARAGKSKFIIGDGNNMYDFTYVENVAHAHICAERALASDGMAAEKAAGQAYFITNMEPIKFWEFMSLILEGLGYERPKTKIPAFVVMPIAHMVALIYKLLAPFGMKVPQLTPSRIRLLSRSRTFDCSKANDLLGYTPIVPLQEGLRRTIESYPHLRGDIRTKRDGPSKSELILGSGKVADTLLWRDKKQTLTVLFILAAVYFIFIATGYTVVTAVSNLLLMALVFFLIHGRLPQKMLGYKIEKIPESRFHVSEAASHHFALSVASWWNSVVSDLKSLCNGNDFIFPQAQRNSNNWQRGRRVNPFSSYPGANWLLSDFFYLECSPVTSSSRSAKQGGVFADTISSIGFGQGGEHVYSNIGSALDTSIGSPGGIFVVETTPHLFSTKIIDKYRRALTLRQSIFQEGISSFSLEPFSPASSVSAVSDSPVKVVKSTTGPFSGLVICVTGLSKGKLYRNKETGEGSNGEIGSFHGRKFEHALKHGEANGLFLVTIGWFVDSVKRNVRLNEMLYSVNNNGDNGIPNEDLKRVDQNSESEAKRRTVLSSLSGQSFYVDVDVPIELRSKVAEALSAEGASLLDQWFVGCHATHVVCEGPSVRKYLGHSSNLVTPLWVLKSAKEKFLQRLVHLSPDLARYTGAMLETFQHGISKEEPSSVTSSGIVPSSVIKVSYEERQMRVNLAKDGVRKRRNRRMQTCQTPIRPITPGSLLESICWSISEPTSTASIYTESSSVGYAIEDQASVFFDAKEDGKESETSFVNLSRPLTESEKSELVFKAHFLTIMFPVDRFSEMGPCSRTFFSSKGFTCLQVLDYIYAFYQENMSAEEIEIAIHTDSRHADRLRSAYSSKETAERGHVEFKRIDFLGSRKSFEMLKRVPGDNSSNVYELLIRS</sequence>
<reference evidence="17" key="2">
    <citation type="journal article" date="2024" name="Plant">
        <title>Genomic evolution and insights into agronomic trait innovations of Sesamum species.</title>
        <authorList>
            <person name="Miao H."/>
            <person name="Wang L."/>
            <person name="Qu L."/>
            <person name="Liu H."/>
            <person name="Sun Y."/>
            <person name="Le M."/>
            <person name="Wang Q."/>
            <person name="Wei S."/>
            <person name="Zheng Y."/>
            <person name="Lin W."/>
            <person name="Duan Y."/>
            <person name="Cao H."/>
            <person name="Xiong S."/>
            <person name="Wang X."/>
            <person name="Wei L."/>
            <person name="Li C."/>
            <person name="Ma Q."/>
            <person name="Ju M."/>
            <person name="Zhao R."/>
            <person name="Li G."/>
            <person name="Mu C."/>
            <person name="Tian Q."/>
            <person name="Mei H."/>
            <person name="Zhang T."/>
            <person name="Gao T."/>
            <person name="Zhang H."/>
        </authorList>
    </citation>
    <scope>NUCLEOTIDE SEQUENCE</scope>
    <source>
        <strain evidence="17">G02</strain>
    </source>
</reference>
<organism evidence="17">
    <name type="scientific">Sesamum radiatum</name>
    <name type="common">Black benniseed</name>
    <dbReference type="NCBI Taxonomy" id="300843"/>
    <lineage>
        <taxon>Eukaryota</taxon>
        <taxon>Viridiplantae</taxon>
        <taxon>Streptophyta</taxon>
        <taxon>Embryophyta</taxon>
        <taxon>Tracheophyta</taxon>
        <taxon>Spermatophyta</taxon>
        <taxon>Magnoliopsida</taxon>
        <taxon>eudicotyledons</taxon>
        <taxon>Gunneridae</taxon>
        <taxon>Pentapetalae</taxon>
        <taxon>asterids</taxon>
        <taxon>lamiids</taxon>
        <taxon>Lamiales</taxon>
        <taxon>Pedaliaceae</taxon>
        <taxon>Sesamum</taxon>
    </lineage>
</organism>
<evidence type="ECO:0000256" key="12">
    <source>
        <dbReference type="ARBA" id="ARBA00023166"/>
    </source>
</evidence>
<evidence type="ECO:0000256" key="6">
    <source>
        <dbReference type="ARBA" id="ARBA00022989"/>
    </source>
</evidence>
<keyword evidence="5" id="KW-0752">Steroid biosynthesis</keyword>
<evidence type="ECO:0000256" key="9">
    <source>
        <dbReference type="ARBA" id="ARBA00023027"/>
    </source>
</evidence>
<dbReference type="EMBL" id="JACGWJ010000026">
    <property type="protein sequence ID" value="KAL0312095.1"/>
    <property type="molecule type" value="Genomic_DNA"/>
</dbReference>
<evidence type="ECO:0000256" key="4">
    <source>
        <dbReference type="ARBA" id="ARBA00022824"/>
    </source>
</evidence>
<protein>
    <recommendedName>
        <fullName evidence="15">Reticulon-like protein</fullName>
    </recommendedName>
</protein>
<dbReference type="AlphaFoldDB" id="A0AAW2KYS3"/>
<evidence type="ECO:0000256" key="8">
    <source>
        <dbReference type="ARBA" id="ARBA00023011"/>
    </source>
</evidence>
<evidence type="ECO:0000256" key="1">
    <source>
        <dbReference type="ARBA" id="ARBA00004477"/>
    </source>
</evidence>
<keyword evidence="7" id="KW-0560">Oxidoreductase</keyword>
<evidence type="ECO:0000259" key="16">
    <source>
        <dbReference type="PROSITE" id="PS50845"/>
    </source>
</evidence>
<name>A0AAW2KYS3_SESRA</name>
<evidence type="ECO:0000256" key="14">
    <source>
        <dbReference type="ARBA" id="ARBA00060653"/>
    </source>
</evidence>
<dbReference type="InterPro" id="IPR002225">
    <property type="entry name" value="3Beta_OHSteriod_DH/Estase"/>
</dbReference>
<dbReference type="Pfam" id="PF01073">
    <property type="entry name" value="3Beta_HSD"/>
    <property type="match status" value="1"/>
</dbReference>
<dbReference type="FunFam" id="3.40.50.720:FF:000273">
    <property type="entry name" value="Reticulon-like protein"/>
    <property type="match status" value="1"/>
</dbReference>
<evidence type="ECO:0000256" key="11">
    <source>
        <dbReference type="ARBA" id="ARBA00023136"/>
    </source>
</evidence>
<keyword evidence="3 15" id="KW-0812">Transmembrane</keyword>
<evidence type="ECO:0000256" key="10">
    <source>
        <dbReference type="ARBA" id="ARBA00023098"/>
    </source>
</evidence>
<reference evidence="17" key="1">
    <citation type="submission" date="2020-06" db="EMBL/GenBank/DDBJ databases">
        <authorList>
            <person name="Li T."/>
            <person name="Hu X."/>
            <person name="Zhang T."/>
            <person name="Song X."/>
            <person name="Zhang H."/>
            <person name="Dai N."/>
            <person name="Sheng W."/>
            <person name="Hou X."/>
            <person name="Wei L."/>
        </authorList>
    </citation>
    <scope>NUCLEOTIDE SEQUENCE</scope>
    <source>
        <strain evidence="17">G02</strain>
        <tissue evidence="17">Leaf</tissue>
    </source>
</reference>
<evidence type="ECO:0000256" key="13">
    <source>
        <dbReference type="ARBA" id="ARBA00023221"/>
    </source>
</evidence>
<accession>A0AAW2KYS3</accession>
<dbReference type="PANTHER" id="PTHR47576:SF2">
    <property type="entry name" value="BRCT DOMAIN DNA REPAIR PROTEIN-RELATED"/>
    <property type="match status" value="1"/>
</dbReference>
<comment type="subcellular location">
    <subcellularLocation>
        <location evidence="1 15">Endoplasmic reticulum membrane</location>
        <topology evidence="1 15">Multi-pass membrane protein</topology>
    </subcellularLocation>
</comment>
<dbReference type="InterPro" id="IPR036420">
    <property type="entry name" value="BRCT_dom_sf"/>
</dbReference>
<keyword evidence="4 15" id="KW-0256">Endoplasmic reticulum</keyword>
<evidence type="ECO:0000256" key="7">
    <source>
        <dbReference type="ARBA" id="ARBA00023002"/>
    </source>
</evidence>
<dbReference type="Pfam" id="PF02453">
    <property type="entry name" value="Reticulon"/>
    <property type="match status" value="1"/>
</dbReference>
<evidence type="ECO:0000313" key="17">
    <source>
        <dbReference type="EMBL" id="KAL0312095.1"/>
    </source>
</evidence>
<keyword evidence="11 15" id="KW-0472">Membrane</keyword>
<dbReference type="GO" id="GO:0016616">
    <property type="term" value="F:oxidoreductase activity, acting on the CH-OH group of donors, NAD or NADP as acceptor"/>
    <property type="evidence" value="ECO:0007669"/>
    <property type="project" value="InterPro"/>
</dbReference>
<dbReference type="GO" id="GO:0016126">
    <property type="term" value="P:sterol biosynthetic process"/>
    <property type="evidence" value="ECO:0007669"/>
    <property type="project" value="UniProtKB-KW"/>
</dbReference>
<comment type="similarity">
    <text evidence="2">Belongs to the 3-beta-HSD family.</text>
</comment>
<feature type="transmembrane region" description="Helical" evidence="15">
    <location>
        <begin position="254"/>
        <end position="273"/>
    </location>
</feature>
<keyword evidence="9" id="KW-0520">NAD</keyword>
<evidence type="ECO:0000256" key="15">
    <source>
        <dbReference type="RuleBase" id="RU363132"/>
    </source>
</evidence>
<dbReference type="SUPFAM" id="SSF52113">
    <property type="entry name" value="BRCT domain"/>
    <property type="match status" value="2"/>
</dbReference>
<keyword evidence="10" id="KW-0443">Lipid metabolism</keyword>
<keyword evidence="12" id="KW-1207">Sterol metabolism</keyword>
<dbReference type="InterPro" id="IPR036291">
    <property type="entry name" value="NAD(P)-bd_dom_sf"/>
</dbReference>
<dbReference type="InterPro" id="IPR003388">
    <property type="entry name" value="Reticulon"/>
</dbReference>
<evidence type="ECO:0000256" key="3">
    <source>
        <dbReference type="ARBA" id="ARBA00022692"/>
    </source>
</evidence>
<keyword evidence="13" id="KW-0753">Steroid metabolism</keyword>
<proteinExistence type="inferred from homology"/>
<dbReference type="PANTHER" id="PTHR47576">
    <property type="entry name" value="BRCT DOMAIN DNA REPAIR PROTEIN-RELATED"/>
    <property type="match status" value="1"/>
</dbReference>
<dbReference type="Pfam" id="PF20415">
    <property type="entry name" value="DUF6699"/>
    <property type="match status" value="1"/>
</dbReference>
<dbReference type="SUPFAM" id="SSF51735">
    <property type="entry name" value="NAD(P)-binding Rossmann-fold domains"/>
    <property type="match status" value="1"/>
</dbReference>